<dbReference type="PRINTS" id="PR01437">
    <property type="entry name" value="NUOXDRDTASE4"/>
</dbReference>
<dbReference type="AlphaFoldDB" id="A0A0D4CGG3"/>
<sequence>MMVLIGSVVCMYLVSCFRFGWGAWCLVTCSVSLLMILIDFSGWNNYYLLNEWFGLDQLSIIMVVLCYLVLSLSLVSSCKDLQFSKSSSAKKSESMVELIILISLGSIIFFSLCSWMDFYFFFEFSLIPTFWLILSWGYQPERLQAGLYMIMYTVSASLPLLIGLVMFYIVAGTDNMLLAKCLGDKLLSQSSGWVWVFISLGFLVKLPIYFFHGWLPKAHVEAPLSGSMLLAGVLLKFGAYGIIRVLWMTEMCMANVVLGVMSIAIWGGFLSSCVACCQSDLKSLIAYSSIGHMAVSLGGILTLYSLGKISSVCLLFAHGLTSPVLFSMAASMYDVVGTRNVVLNKGVLRVFSLCSMYWFLFCIINMGFPPSLNFLGEGFCVTALSWFSFIFSVPAGLMIFLTACYSLILYSWSSHGGWGNMVFPSWGVSSRYHYGPVCAAVLLLGGFFGLDFFFG</sequence>
<comment type="subcellular location">
    <subcellularLocation>
        <location evidence="1 16">Mitochondrion membrane</location>
        <topology evidence="1 16">Multi-pass membrane protein</topology>
    </subcellularLocation>
</comment>
<feature type="transmembrane region" description="Helical" evidence="16">
    <location>
        <begin position="433"/>
        <end position="454"/>
    </location>
</feature>
<evidence type="ECO:0000256" key="9">
    <source>
        <dbReference type="ARBA" id="ARBA00022982"/>
    </source>
</evidence>
<evidence type="ECO:0000256" key="14">
    <source>
        <dbReference type="ARBA" id="ARBA00023136"/>
    </source>
</evidence>
<feature type="transmembrane region" description="Helical" evidence="16">
    <location>
        <begin position="284"/>
        <end position="303"/>
    </location>
</feature>
<evidence type="ECO:0000256" key="4">
    <source>
        <dbReference type="ARBA" id="ARBA00021006"/>
    </source>
</evidence>
<dbReference type="PANTHER" id="PTHR43507:SF20">
    <property type="entry name" value="NADH-UBIQUINONE OXIDOREDUCTASE CHAIN 4"/>
    <property type="match status" value="1"/>
</dbReference>
<evidence type="ECO:0000256" key="12">
    <source>
        <dbReference type="ARBA" id="ARBA00023075"/>
    </source>
</evidence>
<dbReference type="RefSeq" id="YP_009128921.1">
    <property type="nucleotide sequence ID" value="NC_026728.1"/>
</dbReference>
<feature type="transmembrane region" description="Helical" evidence="16">
    <location>
        <begin position="309"/>
        <end position="335"/>
    </location>
</feature>
<feature type="transmembrane region" description="Helical" evidence="16">
    <location>
        <begin position="253"/>
        <end position="277"/>
    </location>
</feature>
<dbReference type="InterPro" id="IPR003918">
    <property type="entry name" value="NADH_UbQ_OxRdtase"/>
</dbReference>
<comment type="similarity">
    <text evidence="2 16">Belongs to the complex I subunit 4 family.</text>
</comment>
<feature type="domain" description="NADH:quinone oxidoreductase/Mrp antiporter transmembrane" evidence="17">
    <location>
        <begin position="114"/>
        <end position="393"/>
    </location>
</feature>
<geneLocation type="mitochondrion" evidence="18"/>
<evidence type="ECO:0000313" key="18">
    <source>
        <dbReference type="EMBL" id="AJT47991.1"/>
    </source>
</evidence>
<keyword evidence="8" id="KW-1278">Translocase</keyword>
<keyword evidence="10 16" id="KW-1133">Transmembrane helix</keyword>
<reference evidence="18" key="1">
    <citation type="submission" date="2015-01" db="EMBL/GenBank/DDBJ databases">
        <title>Complete mitochondrial genome of Saxidomus purpuratus (Veneroida, Veneridae).</title>
        <authorList>
            <person name="Bao X."/>
            <person name="Liu W."/>
            <person name="Gao X."/>
            <person name="He C."/>
        </authorList>
    </citation>
    <scope>NUCLEOTIDE SEQUENCE</scope>
</reference>
<keyword evidence="9 16" id="KW-0249">Electron transport</keyword>
<dbReference type="InterPro" id="IPR001750">
    <property type="entry name" value="ND/Mrp_TM"/>
</dbReference>
<evidence type="ECO:0000256" key="2">
    <source>
        <dbReference type="ARBA" id="ARBA00009025"/>
    </source>
</evidence>
<evidence type="ECO:0000256" key="7">
    <source>
        <dbReference type="ARBA" id="ARBA00022692"/>
    </source>
</evidence>
<feature type="transmembrane region" description="Helical" evidence="16">
    <location>
        <begin position="227"/>
        <end position="247"/>
    </location>
</feature>
<dbReference type="GeneID" id="23765278"/>
<dbReference type="Pfam" id="PF00361">
    <property type="entry name" value="Proton_antipo_M"/>
    <property type="match status" value="1"/>
</dbReference>
<dbReference type="GO" id="GO:0031966">
    <property type="term" value="C:mitochondrial membrane"/>
    <property type="evidence" value="ECO:0007669"/>
    <property type="project" value="UniProtKB-SubCell"/>
</dbReference>
<dbReference type="PANTHER" id="PTHR43507">
    <property type="entry name" value="NADH-UBIQUINONE OXIDOREDUCTASE CHAIN 4"/>
    <property type="match status" value="1"/>
</dbReference>
<feature type="transmembrane region" description="Helical" evidence="16">
    <location>
        <begin position="386"/>
        <end position="412"/>
    </location>
</feature>
<accession>A0A0D4CGG3</accession>
<proteinExistence type="inferred from homology"/>
<feature type="transmembrane region" description="Helical" evidence="16">
    <location>
        <begin position="58"/>
        <end position="75"/>
    </location>
</feature>
<keyword evidence="7 16" id="KW-0812">Transmembrane</keyword>
<evidence type="ECO:0000256" key="10">
    <source>
        <dbReference type="ARBA" id="ARBA00022989"/>
    </source>
</evidence>
<evidence type="ECO:0000256" key="16">
    <source>
        <dbReference type="RuleBase" id="RU003297"/>
    </source>
</evidence>
<protein>
    <recommendedName>
        <fullName evidence="4 16">NADH-ubiquinone oxidoreductase chain 4</fullName>
        <ecNumber evidence="3 16">7.1.1.2</ecNumber>
    </recommendedName>
</protein>
<keyword evidence="14 16" id="KW-0472">Membrane</keyword>
<dbReference type="GO" id="GO:0015990">
    <property type="term" value="P:electron transport coupled proton transport"/>
    <property type="evidence" value="ECO:0007669"/>
    <property type="project" value="TreeGrafter"/>
</dbReference>
<evidence type="ECO:0000256" key="11">
    <source>
        <dbReference type="ARBA" id="ARBA00023027"/>
    </source>
</evidence>
<feature type="transmembrane region" description="Helical" evidence="16">
    <location>
        <begin position="150"/>
        <end position="172"/>
    </location>
</feature>
<feature type="transmembrane region" description="Helical" evidence="16">
    <location>
        <begin position="192"/>
        <end position="215"/>
    </location>
</feature>
<evidence type="ECO:0000256" key="15">
    <source>
        <dbReference type="ARBA" id="ARBA00049551"/>
    </source>
</evidence>
<keyword evidence="11 16" id="KW-0520">NAD</keyword>
<dbReference type="CTD" id="4538"/>
<gene>
    <name evidence="18" type="primary">ND4</name>
</gene>
<dbReference type="EMBL" id="KP419933">
    <property type="protein sequence ID" value="AJT47991.1"/>
    <property type="molecule type" value="Genomic_DNA"/>
</dbReference>
<evidence type="ECO:0000256" key="13">
    <source>
        <dbReference type="ARBA" id="ARBA00023128"/>
    </source>
</evidence>
<evidence type="ECO:0000256" key="1">
    <source>
        <dbReference type="ARBA" id="ARBA00004225"/>
    </source>
</evidence>
<comment type="function">
    <text evidence="16">Core subunit of the mitochondrial membrane respiratory chain NADH dehydrogenase (Complex I) which catalyzes electron transfer from NADH through the respiratory chain, using ubiquinone as an electron acceptor. Essential for the catalytic activity and assembly of complex I.</text>
</comment>
<evidence type="ECO:0000256" key="8">
    <source>
        <dbReference type="ARBA" id="ARBA00022967"/>
    </source>
</evidence>
<dbReference type="GO" id="GO:0003954">
    <property type="term" value="F:NADH dehydrogenase activity"/>
    <property type="evidence" value="ECO:0007669"/>
    <property type="project" value="TreeGrafter"/>
</dbReference>
<feature type="transmembrane region" description="Helical" evidence="16">
    <location>
        <begin position="12"/>
        <end position="38"/>
    </location>
</feature>
<dbReference type="EC" id="7.1.1.2" evidence="3 16"/>
<keyword evidence="12 16" id="KW-0830">Ubiquinone</keyword>
<evidence type="ECO:0000256" key="6">
    <source>
        <dbReference type="ARBA" id="ARBA00022660"/>
    </source>
</evidence>
<evidence type="ECO:0000256" key="3">
    <source>
        <dbReference type="ARBA" id="ARBA00012944"/>
    </source>
</evidence>
<dbReference type="GO" id="GO:0048039">
    <property type="term" value="F:ubiquinone binding"/>
    <property type="evidence" value="ECO:0007669"/>
    <property type="project" value="TreeGrafter"/>
</dbReference>
<evidence type="ECO:0000256" key="5">
    <source>
        <dbReference type="ARBA" id="ARBA00022448"/>
    </source>
</evidence>
<dbReference type="GO" id="GO:0008137">
    <property type="term" value="F:NADH dehydrogenase (ubiquinone) activity"/>
    <property type="evidence" value="ECO:0007669"/>
    <property type="project" value="UniProtKB-UniRule"/>
</dbReference>
<dbReference type="GO" id="GO:0042773">
    <property type="term" value="P:ATP synthesis coupled electron transport"/>
    <property type="evidence" value="ECO:0007669"/>
    <property type="project" value="InterPro"/>
</dbReference>
<evidence type="ECO:0000259" key="17">
    <source>
        <dbReference type="Pfam" id="PF00361"/>
    </source>
</evidence>
<name>A0A0D4CGG3_9BIVA</name>
<organism evidence="18">
    <name type="scientific">Saxidomus purpurata</name>
    <dbReference type="NCBI Taxonomy" id="311201"/>
    <lineage>
        <taxon>Eukaryota</taxon>
        <taxon>Metazoa</taxon>
        <taxon>Spiralia</taxon>
        <taxon>Lophotrochozoa</taxon>
        <taxon>Mollusca</taxon>
        <taxon>Bivalvia</taxon>
        <taxon>Autobranchia</taxon>
        <taxon>Heteroconchia</taxon>
        <taxon>Euheterodonta</taxon>
        <taxon>Imparidentia</taxon>
        <taxon>Neoheterodontei</taxon>
        <taxon>Venerida</taxon>
        <taxon>Veneroidea</taxon>
        <taxon>Veneridae</taxon>
        <taxon>Saxidomus</taxon>
    </lineage>
</organism>
<keyword evidence="5 16" id="KW-0813">Transport</keyword>
<feature type="transmembrane region" description="Helical" evidence="16">
    <location>
        <begin position="95"/>
        <end position="112"/>
    </location>
</feature>
<keyword evidence="6 16" id="KW-0679">Respiratory chain</keyword>
<comment type="catalytic activity">
    <reaction evidence="15 16">
        <text>a ubiquinone + NADH + 5 H(+)(in) = a ubiquinol + NAD(+) + 4 H(+)(out)</text>
        <dbReference type="Rhea" id="RHEA:29091"/>
        <dbReference type="Rhea" id="RHEA-COMP:9565"/>
        <dbReference type="Rhea" id="RHEA-COMP:9566"/>
        <dbReference type="ChEBI" id="CHEBI:15378"/>
        <dbReference type="ChEBI" id="CHEBI:16389"/>
        <dbReference type="ChEBI" id="CHEBI:17976"/>
        <dbReference type="ChEBI" id="CHEBI:57540"/>
        <dbReference type="ChEBI" id="CHEBI:57945"/>
        <dbReference type="EC" id="7.1.1.2"/>
    </reaction>
</comment>
<keyword evidence="13 16" id="KW-0496">Mitochondrion</keyword>